<dbReference type="RefSeq" id="WP_007183765.1">
    <property type="nucleotide sequence ID" value="NZ_AKGD01000001.1"/>
</dbReference>
<dbReference type="Proteomes" id="UP000003704">
    <property type="component" value="Unassembled WGS sequence"/>
</dbReference>
<organism evidence="8 9">
    <name type="scientific">Hydrocarboniphaga effusa AP103</name>
    <dbReference type="NCBI Taxonomy" id="1172194"/>
    <lineage>
        <taxon>Bacteria</taxon>
        <taxon>Pseudomonadati</taxon>
        <taxon>Pseudomonadota</taxon>
        <taxon>Gammaproteobacteria</taxon>
        <taxon>Nevskiales</taxon>
        <taxon>Nevskiaceae</taxon>
        <taxon>Hydrocarboniphaga</taxon>
    </lineage>
</organism>
<dbReference type="AlphaFoldDB" id="I7ZG36"/>
<evidence type="ECO:0000256" key="3">
    <source>
        <dbReference type="ARBA" id="ARBA00022630"/>
    </source>
</evidence>
<keyword evidence="5" id="KW-0521">NADP</keyword>
<keyword evidence="9" id="KW-1185">Reference proteome</keyword>
<keyword evidence="4" id="KW-0274">FAD</keyword>
<evidence type="ECO:0000313" key="9">
    <source>
        <dbReference type="Proteomes" id="UP000003704"/>
    </source>
</evidence>
<evidence type="ECO:0000256" key="1">
    <source>
        <dbReference type="ARBA" id="ARBA00001974"/>
    </source>
</evidence>
<evidence type="ECO:0000256" key="7">
    <source>
        <dbReference type="ARBA" id="ARBA00023033"/>
    </source>
</evidence>
<keyword evidence="6" id="KW-0560">Oxidoreductase</keyword>
<reference evidence="8 9" key="1">
    <citation type="journal article" date="2012" name="J. Bacteriol.">
        <title>Genome Sequence of n-Alkane-Degrading Hydrocarboniphaga effusa Strain AP103T (ATCC BAA-332T).</title>
        <authorList>
            <person name="Chang H.K."/>
            <person name="Zylstra G.J."/>
            <person name="Chae J.C."/>
        </authorList>
    </citation>
    <scope>NUCLEOTIDE SEQUENCE [LARGE SCALE GENOMIC DNA]</scope>
    <source>
        <strain evidence="8 9">AP103</strain>
    </source>
</reference>
<dbReference type="EMBL" id="AKGD01000001">
    <property type="protein sequence ID" value="EIT70672.1"/>
    <property type="molecule type" value="Genomic_DNA"/>
</dbReference>
<gene>
    <name evidence="8" type="ORF">WQQ_08090</name>
</gene>
<evidence type="ECO:0000256" key="5">
    <source>
        <dbReference type="ARBA" id="ARBA00022857"/>
    </source>
</evidence>
<dbReference type="InterPro" id="IPR036188">
    <property type="entry name" value="FAD/NAD-bd_sf"/>
</dbReference>
<dbReference type="PANTHER" id="PTHR43098">
    <property type="entry name" value="L-ORNITHINE N(5)-MONOOXYGENASE-RELATED"/>
    <property type="match status" value="1"/>
</dbReference>
<evidence type="ECO:0000256" key="2">
    <source>
        <dbReference type="ARBA" id="ARBA00010139"/>
    </source>
</evidence>
<name>I7ZG36_9GAMM</name>
<dbReference type="OrthoDB" id="9766402at2"/>
<keyword evidence="7 8" id="KW-0503">Monooxygenase</keyword>
<evidence type="ECO:0000256" key="6">
    <source>
        <dbReference type="ARBA" id="ARBA00023002"/>
    </source>
</evidence>
<dbReference type="GO" id="GO:0004497">
    <property type="term" value="F:monooxygenase activity"/>
    <property type="evidence" value="ECO:0007669"/>
    <property type="project" value="UniProtKB-KW"/>
</dbReference>
<dbReference type="Gene3D" id="3.50.50.60">
    <property type="entry name" value="FAD/NAD(P)-binding domain"/>
    <property type="match status" value="2"/>
</dbReference>
<protein>
    <submittedName>
        <fullName evidence="8">Steroid monooxygenase</fullName>
    </submittedName>
</protein>
<evidence type="ECO:0000256" key="4">
    <source>
        <dbReference type="ARBA" id="ARBA00022827"/>
    </source>
</evidence>
<dbReference type="STRING" id="1172194.WQQ_08090"/>
<evidence type="ECO:0000313" key="8">
    <source>
        <dbReference type="EMBL" id="EIT70672.1"/>
    </source>
</evidence>
<dbReference type="SUPFAM" id="SSF51905">
    <property type="entry name" value="FAD/NAD(P)-binding domain"/>
    <property type="match status" value="2"/>
</dbReference>
<proteinExistence type="inferred from homology"/>
<dbReference type="PATRIC" id="fig|1172194.4.peg.775"/>
<dbReference type="InterPro" id="IPR050775">
    <property type="entry name" value="FAD-binding_Monooxygenases"/>
</dbReference>
<dbReference type="PANTHER" id="PTHR43098:SF3">
    <property type="entry name" value="L-ORNITHINE N(5)-MONOOXYGENASE-RELATED"/>
    <property type="match status" value="1"/>
</dbReference>
<sequence length="539" mass="61077">MNNIATLDQQPLDAVIIGAGFAGLYQLWSLRKLGLRVRVVDAAAGVGGTWYWNSYPGARTDSPSNVYQYWFSDELLEEWNWQQRYPDQQESERYFNYVADRFDLRKDISFNTRVESATWDDSTRRWNVKTDTGLTLNTQFVITAMGPLSAPLVPMFKGQESFKGRLVHTARWPREGVDLKAKRVGVIGTGATGIQVVQTIAPEVAHLTVFQRTANYAVPMINPRYDDADRAAIRAKYPETRKAIWTTFIGFDIPGQTRPFFSIPADERREILEALWADGTLRLWVAGFAEVFFDPAANHEVSEFVREKIRERVKDPKVAEILTPKDHGFGTRRVPLENGYFMTFNRPNVDLVDLRATPIECITEKGIRTSAGEIELDVIILATGFDAGTGGFLAIDFRGRDGVSLREEWKKEVRTTMGLQIHGFPNLFTTSAPYAPIAAFCNAPTCLQHQVQWITECIDYLHKNDRAVIEPTAEAEQRWLAHHDEIANQTLVAKTKSWYTGSNIEGKHFRLLSYIGGLPAYIEACDKVKQKDYEGFEVS</sequence>
<accession>I7ZG36</accession>
<dbReference type="Pfam" id="PF13738">
    <property type="entry name" value="Pyr_redox_3"/>
    <property type="match status" value="1"/>
</dbReference>
<comment type="cofactor">
    <cofactor evidence="1">
        <name>FAD</name>
        <dbReference type="ChEBI" id="CHEBI:57692"/>
    </cofactor>
</comment>
<comment type="similarity">
    <text evidence="2">Belongs to the FAD-binding monooxygenase family.</text>
</comment>
<keyword evidence="3" id="KW-0285">Flavoprotein</keyword>
<comment type="caution">
    <text evidence="8">The sequence shown here is derived from an EMBL/GenBank/DDBJ whole genome shotgun (WGS) entry which is preliminary data.</text>
</comment>